<dbReference type="InterPro" id="IPR039498">
    <property type="entry name" value="NTP_transf_5"/>
</dbReference>
<sequence>MAADTLRLLGECLSVAEGEAQPPASVLRRRLSDPAVQDDVVAAANEALITPALYDALSVKGLLDEIREPVRPFLESFHQVNLDRNEAFAGQLAEAARAMNAAGIQPLVLKGTRTLLEDDRRRLGCRVMCDLDLMVPEESAFAACKALESIGYRKVKSFDAVEHTHEIGDFARPGDFGAIDLHRALTSHYGHRGGRAHCRDLIPPEDVFAAARRARFRDSEVLVPDLRHHLLHLILHDQLQGHDHYAARLNLRHLLDIAELLRDMKAAEVRESVTMMRPHGLSSMAVSHLLAAHALFGAPLPASLRRRLWPRLIHGARMAAAARPWLAAPQRAVGALAWEFARCRYPLHASVWRVNAWRAARMWSLVRRYRQDMFRQFRRVASRL</sequence>
<gene>
    <name evidence="1" type="ORF">DRB17_08555</name>
</gene>
<accession>A0A369TBP8</accession>
<name>A0A369TBP8_9PROT</name>
<organism evidence="1 2">
    <name type="scientific">Ferruginivarius sediminum</name>
    <dbReference type="NCBI Taxonomy" id="2661937"/>
    <lineage>
        <taxon>Bacteria</taxon>
        <taxon>Pseudomonadati</taxon>
        <taxon>Pseudomonadota</taxon>
        <taxon>Alphaproteobacteria</taxon>
        <taxon>Rhodospirillales</taxon>
        <taxon>Rhodospirillaceae</taxon>
        <taxon>Ferruginivarius</taxon>
    </lineage>
</organism>
<dbReference type="EMBL" id="QPMH01000006">
    <property type="protein sequence ID" value="RDD62272.1"/>
    <property type="molecule type" value="Genomic_DNA"/>
</dbReference>
<dbReference type="Proteomes" id="UP000253941">
    <property type="component" value="Unassembled WGS sequence"/>
</dbReference>
<protein>
    <recommendedName>
        <fullName evidence="3">Nucleotidyltransferase family protein</fullName>
    </recommendedName>
</protein>
<keyword evidence="2" id="KW-1185">Reference proteome</keyword>
<reference evidence="1 2" key="1">
    <citation type="submission" date="2018-07" db="EMBL/GenBank/DDBJ databases">
        <title>Venubactetium sediminum gen. nov., sp. nov., isolated from a marine solar saltern.</title>
        <authorList>
            <person name="Wang S."/>
        </authorList>
    </citation>
    <scope>NUCLEOTIDE SEQUENCE [LARGE SCALE GENOMIC DNA]</scope>
    <source>
        <strain evidence="1 2">WD2A32</strain>
    </source>
</reference>
<evidence type="ECO:0008006" key="3">
    <source>
        <dbReference type="Google" id="ProtNLM"/>
    </source>
</evidence>
<comment type="caution">
    <text evidence="1">The sequence shown here is derived from an EMBL/GenBank/DDBJ whole genome shotgun (WGS) entry which is preliminary data.</text>
</comment>
<dbReference type="Pfam" id="PF14907">
    <property type="entry name" value="NTP_transf_5"/>
    <property type="match status" value="1"/>
</dbReference>
<proteinExistence type="predicted"/>
<evidence type="ECO:0000313" key="2">
    <source>
        <dbReference type="Proteomes" id="UP000253941"/>
    </source>
</evidence>
<dbReference type="AlphaFoldDB" id="A0A369TBP8"/>
<evidence type="ECO:0000313" key="1">
    <source>
        <dbReference type="EMBL" id="RDD62272.1"/>
    </source>
</evidence>